<feature type="region of interest" description="Disordered" evidence="1">
    <location>
        <begin position="1"/>
        <end position="37"/>
    </location>
</feature>
<evidence type="ECO:0000313" key="3">
    <source>
        <dbReference type="Proteomes" id="UP001341840"/>
    </source>
</evidence>
<gene>
    <name evidence="2" type="ORF">PIB30_040774</name>
</gene>
<reference evidence="2 3" key="1">
    <citation type="journal article" date="2023" name="Plants (Basel)">
        <title>Bridging the Gap: Combining Genomics and Transcriptomics Approaches to Understand Stylosanthes scabra, an Orphan Legume from the Brazilian Caatinga.</title>
        <authorList>
            <person name="Ferreira-Neto J.R.C."/>
            <person name="da Silva M.D."/>
            <person name="Binneck E."/>
            <person name="de Melo N.F."/>
            <person name="da Silva R.H."/>
            <person name="de Melo A.L.T.M."/>
            <person name="Pandolfi V."/>
            <person name="Bustamante F.O."/>
            <person name="Brasileiro-Vidal A.C."/>
            <person name="Benko-Iseppon A.M."/>
        </authorList>
    </citation>
    <scope>NUCLEOTIDE SEQUENCE [LARGE SCALE GENOMIC DNA]</scope>
    <source>
        <tissue evidence="2">Leaves</tissue>
    </source>
</reference>
<proteinExistence type="predicted"/>
<name>A0ABU6ZDE4_9FABA</name>
<comment type="caution">
    <text evidence="2">The sequence shown here is derived from an EMBL/GenBank/DDBJ whole genome shotgun (WGS) entry which is preliminary data.</text>
</comment>
<sequence>MAPRGRSRRQSREDNRDEQPSGAGPNAQAAPVPPEGEDLHRLNREWHITGALRERILLPRRCQFLMPVPERLMTYLDEAGFGQACQLRDFVFDAPLPWGECTITLQDVAYHLGLRTEESPVGGCMRDFHLHYQQEVWDMVDQYIGERPP</sequence>
<evidence type="ECO:0000256" key="1">
    <source>
        <dbReference type="SAM" id="MobiDB-lite"/>
    </source>
</evidence>
<dbReference type="EMBL" id="JASCZI010272082">
    <property type="protein sequence ID" value="MED6219982.1"/>
    <property type="molecule type" value="Genomic_DNA"/>
</dbReference>
<accession>A0ABU6ZDE4</accession>
<feature type="compositionally biased region" description="Basic and acidic residues" evidence="1">
    <location>
        <begin position="10"/>
        <end position="19"/>
    </location>
</feature>
<protein>
    <submittedName>
        <fullName evidence="2">Uncharacterized protein</fullName>
    </submittedName>
</protein>
<feature type="non-terminal residue" evidence="2">
    <location>
        <position position="149"/>
    </location>
</feature>
<evidence type="ECO:0000313" key="2">
    <source>
        <dbReference type="EMBL" id="MED6219982.1"/>
    </source>
</evidence>
<dbReference type="Proteomes" id="UP001341840">
    <property type="component" value="Unassembled WGS sequence"/>
</dbReference>
<keyword evidence="3" id="KW-1185">Reference proteome</keyword>
<organism evidence="2 3">
    <name type="scientific">Stylosanthes scabra</name>
    <dbReference type="NCBI Taxonomy" id="79078"/>
    <lineage>
        <taxon>Eukaryota</taxon>
        <taxon>Viridiplantae</taxon>
        <taxon>Streptophyta</taxon>
        <taxon>Embryophyta</taxon>
        <taxon>Tracheophyta</taxon>
        <taxon>Spermatophyta</taxon>
        <taxon>Magnoliopsida</taxon>
        <taxon>eudicotyledons</taxon>
        <taxon>Gunneridae</taxon>
        <taxon>Pentapetalae</taxon>
        <taxon>rosids</taxon>
        <taxon>fabids</taxon>
        <taxon>Fabales</taxon>
        <taxon>Fabaceae</taxon>
        <taxon>Papilionoideae</taxon>
        <taxon>50 kb inversion clade</taxon>
        <taxon>dalbergioids sensu lato</taxon>
        <taxon>Dalbergieae</taxon>
        <taxon>Pterocarpus clade</taxon>
        <taxon>Stylosanthes</taxon>
    </lineage>
</organism>